<evidence type="ECO:0000313" key="3">
    <source>
        <dbReference type="Proteomes" id="UP000183015"/>
    </source>
</evidence>
<dbReference type="AlphaFoldDB" id="A0A1H7GYV2"/>
<reference evidence="3" key="1">
    <citation type="submission" date="2016-10" db="EMBL/GenBank/DDBJ databases">
        <authorList>
            <person name="Varghese N."/>
        </authorList>
    </citation>
    <scope>NUCLEOTIDE SEQUENCE [LARGE SCALE GENOMIC DNA]</scope>
    <source>
        <strain evidence="3">DSM 45096 / BCRC 16803 / CGMCC 4.1857 / CIP 109030 / JCM 12277 / KCTC 19219 / NBRC 100920 / 33214</strain>
    </source>
</reference>
<gene>
    <name evidence="2" type="ORF">SAMN05414137_10211</name>
</gene>
<evidence type="ECO:0000313" key="2">
    <source>
        <dbReference type="EMBL" id="SEK43346.1"/>
    </source>
</evidence>
<dbReference type="Proteomes" id="UP000183015">
    <property type="component" value="Unassembled WGS sequence"/>
</dbReference>
<keyword evidence="1" id="KW-0472">Membrane</keyword>
<proteinExistence type="predicted"/>
<protein>
    <submittedName>
        <fullName evidence="2">Uncharacterized protein</fullName>
    </submittedName>
</protein>
<evidence type="ECO:0000256" key="1">
    <source>
        <dbReference type="SAM" id="Phobius"/>
    </source>
</evidence>
<keyword evidence="1" id="KW-1133">Transmembrane helix</keyword>
<dbReference type="EMBL" id="FOAZ01000002">
    <property type="protein sequence ID" value="SEK43346.1"/>
    <property type="molecule type" value="Genomic_DNA"/>
</dbReference>
<name>A0A1H7GYV2_STRJI</name>
<dbReference type="RefSeq" id="WP_169791855.1">
    <property type="nucleotide sequence ID" value="NZ_BBPN01000014.1"/>
</dbReference>
<sequence>MVLVLLLILAAVALGIIGAVAKGLFYLLIIGVIVFLAALLLGGLRVRHGARRPTR</sequence>
<accession>A0A1H7GYV2</accession>
<feature type="transmembrane region" description="Helical" evidence="1">
    <location>
        <begin position="25"/>
        <end position="46"/>
    </location>
</feature>
<dbReference type="STRING" id="235985.SAMN05414137_10211"/>
<dbReference type="eggNOG" id="ENOG5032AFV">
    <property type="taxonomic scope" value="Bacteria"/>
</dbReference>
<organism evidence="2 3">
    <name type="scientific">Streptacidiphilus jiangxiensis</name>
    <dbReference type="NCBI Taxonomy" id="235985"/>
    <lineage>
        <taxon>Bacteria</taxon>
        <taxon>Bacillati</taxon>
        <taxon>Actinomycetota</taxon>
        <taxon>Actinomycetes</taxon>
        <taxon>Kitasatosporales</taxon>
        <taxon>Streptomycetaceae</taxon>
        <taxon>Streptacidiphilus</taxon>
    </lineage>
</organism>
<keyword evidence="1" id="KW-0812">Transmembrane</keyword>
<keyword evidence="3" id="KW-1185">Reference proteome</keyword>